<feature type="binding site" evidence="11">
    <location>
        <position position="289"/>
    </location>
    <ligand>
        <name>FMN</name>
        <dbReference type="ChEBI" id="CHEBI:58210"/>
    </ligand>
</feature>
<dbReference type="CDD" id="cd07304">
    <property type="entry name" value="Chorismate_synthase"/>
    <property type="match status" value="1"/>
</dbReference>
<evidence type="ECO:0000313" key="14">
    <source>
        <dbReference type="Proteomes" id="UP000184080"/>
    </source>
</evidence>
<keyword evidence="7 11" id="KW-0274">FAD</keyword>
<protein>
    <recommendedName>
        <fullName evidence="3 11">Chorismate synthase</fullName>
        <shortName evidence="11">CS</shortName>
        <ecNumber evidence="3 11">4.2.3.5</ecNumber>
    </recommendedName>
    <alternativeName>
        <fullName evidence="11">5-enolpyruvylshikimate-3-phosphate phospholyase</fullName>
    </alternativeName>
</protein>
<comment type="cofactor">
    <cofactor evidence="11 12">
        <name>FMNH2</name>
        <dbReference type="ChEBI" id="CHEBI:57618"/>
    </cofactor>
    <text evidence="11 12">Reduced FMN (FMNH(2)).</text>
</comment>
<dbReference type="PROSITE" id="PS00789">
    <property type="entry name" value="CHORISMATE_SYNTHASE_3"/>
    <property type="match status" value="1"/>
</dbReference>
<dbReference type="PROSITE" id="PS00788">
    <property type="entry name" value="CHORISMATE_SYNTHASE_2"/>
    <property type="match status" value="1"/>
</dbReference>
<dbReference type="PROSITE" id="PS00787">
    <property type="entry name" value="CHORISMATE_SYNTHASE_1"/>
    <property type="match status" value="1"/>
</dbReference>
<comment type="catalytic activity">
    <reaction evidence="11 12">
        <text>5-O-(1-carboxyvinyl)-3-phosphoshikimate = chorismate + phosphate</text>
        <dbReference type="Rhea" id="RHEA:21020"/>
        <dbReference type="ChEBI" id="CHEBI:29748"/>
        <dbReference type="ChEBI" id="CHEBI:43474"/>
        <dbReference type="ChEBI" id="CHEBI:57701"/>
        <dbReference type="EC" id="4.2.3.5"/>
    </reaction>
</comment>
<dbReference type="GO" id="GO:0010181">
    <property type="term" value="F:FMN binding"/>
    <property type="evidence" value="ECO:0007669"/>
    <property type="project" value="TreeGrafter"/>
</dbReference>
<dbReference type="HAMAP" id="MF_00300">
    <property type="entry name" value="Chorismate_synth"/>
    <property type="match status" value="1"/>
</dbReference>
<feature type="binding site" evidence="11">
    <location>
        <begin position="304"/>
        <end position="308"/>
    </location>
    <ligand>
        <name>FMN</name>
        <dbReference type="ChEBI" id="CHEBI:58210"/>
    </ligand>
</feature>
<dbReference type="Pfam" id="PF01264">
    <property type="entry name" value="Chorismate_synt"/>
    <property type="match status" value="1"/>
</dbReference>
<feature type="binding site" evidence="11">
    <location>
        <position position="330"/>
    </location>
    <ligand>
        <name>FMN</name>
        <dbReference type="ChEBI" id="CHEBI:58210"/>
    </ligand>
</feature>
<dbReference type="PIRSF" id="PIRSF001456">
    <property type="entry name" value="Chorismate_synth"/>
    <property type="match status" value="1"/>
</dbReference>
<feature type="binding site" evidence="11">
    <location>
        <position position="40"/>
    </location>
    <ligand>
        <name>NADP(+)</name>
        <dbReference type="ChEBI" id="CHEBI:58349"/>
    </ligand>
</feature>
<proteinExistence type="inferred from homology"/>
<dbReference type="GO" id="GO:0008652">
    <property type="term" value="P:amino acid biosynthetic process"/>
    <property type="evidence" value="ECO:0007669"/>
    <property type="project" value="UniProtKB-KW"/>
</dbReference>
<dbReference type="Proteomes" id="UP000184080">
    <property type="component" value="Unassembled WGS sequence"/>
</dbReference>
<dbReference type="UniPathway" id="UPA00053">
    <property type="reaction ID" value="UER00090"/>
</dbReference>
<dbReference type="Gene3D" id="3.60.150.10">
    <property type="entry name" value="Chorismate synthase AroC"/>
    <property type="match status" value="1"/>
</dbReference>
<dbReference type="PANTHER" id="PTHR21085">
    <property type="entry name" value="CHORISMATE SYNTHASE"/>
    <property type="match status" value="1"/>
</dbReference>
<keyword evidence="5 11" id="KW-0285">Flavoprotein</keyword>
<dbReference type="AlphaFoldDB" id="A0A1M6MMV9"/>
<evidence type="ECO:0000256" key="7">
    <source>
        <dbReference type="ARBA" id="ARBA00022827"/>
    </source>
</evidence>
<evidence type="ECO:0000256" key="10">
    <source>
        <dbReference type="ARBA" id="ARBA00023239"/>
    </source>
</evidence>
<dbReference type="InterPro" id="IPR035904">
    <property type="entry name" value="Chorismate_synth_AroC_sf"/>
</dbReference>
<evidence type="ECO:0000256" key="11">
    <source>
        <dbReference type="HAMAP-Rule" id="MF_00300"/>
    </source>
</evidence>
<dbReference type="EMBL" id="FQZO01000009">
    <property type="protein sequence ID" value="SHJ84720.1"/>
    <property type="molecule type" value="Genomic_DNA"/>
</dbReference>
<reference evidence="13 14" key="1">
    <citation type="submission" date="2016-11" db="EMBL/GenBank/DDBJ databases">
        <authorList>
            <person name="Jaros S."/>
            <person name="Januszkiewicz K."/>
            <person name="Wedrychowicz H."/>
        </authorList>
    </citation>
    <scope>NUCLEOTIDE SEQUENCE [LARGE SCALE GENOMIC DNA]</scope>
    <source>
        <strain evidence="13 14">DSM 21864</strain>
    </source>
</reference>
<keyword evidence="10 11" id="KW-0456">Lyase</keyword>
<feature type="binding site" evidence="11">
    <location>
        <position position="46"/>
    </location>
    <ligand>
        <name>NADP(+)</name>
        <dbReference type="ChEBI" id="CHEBI:58349"/>
    </ligand>
</feature>
<evidence type="ECO:0000256" key="3">
    <source>
        <dbReference type="ARBA" id="ARBA00013036"/>
    </source>
</evidence>
<evidence type="ECO:0000313" key="13">
    <source>
        <dbReference type="EMBL" id="SHJ84720.1"/>
    </source>
</evidence>
<accession>A0A1M6MMV9</accession>
<comment type="similarity">
    <text evidence="2 11 12">Belongs to the chorismate synthase family.</text>
</comment>
<comment type="function">
    <text evidence="11">Catalyzes the anti-1,4-elimination of the C-3 phosphate and the C-6 proR hydrogen from 5-enolpyruvylshikimate-3-phosphate (EPSP) to yield chorismate, which is the branch point compound that serves as the starting substrate for the three terminal pathways of aromatic amino acid biosynthesis. This reaction introduces a second double bond into the aromatic ring system.</text>
</comment>
<evidence type="ECO:0000256" key="5">
    <source>
        <dbReference type="ARBA" id="ARBA00022630"/>
    </source>
</evidence>
<comment type="subunit">
    <text evidence="11">Homotetramer.</text>
</comment>
<keyword evidence="6 11" id="KW-0288">FMN</keyword>
<sequence>MLRFLDGGESHGKALTAIIDGFPSNFDINIEEINNELYRRQLGYGRGKRMNIEKDNINIWSGVRGNITTGNPLTFIIYNKDYENWKELINNKPKEEEAIFTPRPGHGDLVGFFKYKTGDIRDVIERTSARETAIRTAVGALCKQMLAQLNIEIRSQVIDIGGIKDSKQNLFHEETYKIIENSEVRCFSKDMEEKIKYNIDKAAKEGETLGGSIYVSIGGMFIGLGSYTQWDKKLDSILCGAVMSLQGIKAVEIGDGLSTSLKGTNFNDEIYLDKAMVKRKTNHCGGIEAGVSNGENIEITAYMKAIPSVKKGISTIDLNKKINVTSRYERSDVCAVVPASVVIENICAYEILNEILKVFPCCDFNSLKEALNKHRNYIKKYMEE</sequence>
<evidence type="ECO:0000256" key="12">
    <source>
        <dbReference type="RuleBase" id="RU000605"/>
    </source>
</evidence>
<dbReference type="GO" id="GO:0004107">
    <property type="term" value="F:chorismate synthase activity"/>
    <property type="evidence" value="ECO:0007669"/>
    <property type="project" value="UniProtKB-UniRule"/>
</dbReference>
<name>A0A1M6MMV9_9CLOT</name>
<dbReference type="RefSeq" id="WP_073011114.1">
    <property type="nucleotide sequence ID" value="NZ_FQZO01000009.1"/>
</dbReference>
<keyword evidence="9 11" id="KW-0057">Aromatic amino acid biosynthesis</keyword>
<evidence type="ECO:0000256" key="8">
    <source>
        <dbReference type="ARBA" id="ARBA00022857"/>
    </source>
</evidence>
<feature type="binding site" evidence="11">
    <location>
        <begin position="126"/>
        <end position="128"/>
    </location>
    <ligand>
        <name>FMN</name>
        <dbReference type="ChEBI" id="CHEBI:58210"/>
    </ligand>
</feature>
<evidence type="ECO:0000256" key="4">
    <source>
        <dbReference type="ARBA" id="ARBA00022605"/>
    </source>
</evidence>
<dbReference type="FunFam" id="3.60.150.10:FF:000002">
    <property type="entry name" value="Chorismate synthase"/>
    <property type="match status" value="1"/>
</dbReference>
<keyword evidence="8 11" id="KW-0521">NADP</keyword>
<dbReference type="NCBIfam" id="NF003793">
    <property type="entry name" value="PRK05382.1"/>
    <property type="match status" value="1"/>
</dbReference>
<dbReference type="SUPFAM" id="SSF103263">
    <property type="entry name" value="Chorismate synthase, AroC"/>
    <property type="match status" value="1"/>
</dbReference>
<dbReference type="GO" id="GO:0005829">
    <property type="term" value="C:cytosol"/>
    <property type="evidence" value="ECO:0007669"/>
    <property type="project" value="TreeGrafter"/>
</dbReference>
<dbReference type="GO" id="GO:0009423">
    <property type="term" value="P:chorismate biosynthetic process"/>
    <property type="evidence" value="ECO:0007669"/>
    <property type="project" value="UniProtKB-UniRule"/>
</dbReference>
<gene>
    <name evidence="11" type="primary">aroC</name>
    <name evidence="13" type="ORF">SAMN05444401_4031</name>
</gene>
<dbReference type="PANTHER" id="PTHR21085:SF0">
    <property type="entry name" value="CHORISMATE SYNTHASE"/>
    <property type="match status" value="1"/>
</dbReference>
<evidence type="ECO:0000256" key="2">
    <source>
        <dbReference type="ARBA" id="ARBA00008014"/>
    </source>
</evidence>
<dbReference type="GO" id="GO:0009073">
    <property type="term" value="P:aromatic amino acid family biosynthetic process"/>
    <property type="evidence" value="ECO:0007669"/>
    <property type="project" value="UniProtKB-KW"/>
</dbReference>
<dbReference type="InterPro" id="IPR020541">
    <property type="entry name" value="Chorismate_synthase_CS"/>
</dbReference>
<feature type="binding site" evidence="11">
    <location>
        <begin position="246"/>
        <end position="247"/>
    </location>
    <ligand>
        <name>FMN</name>
        <dbReference type="ChEBI" id="CHEBI:58210"/>
    </ligand>
</feature>
<dbReference type="EC" id="4.2.3.5" evidence="3 11"/>
<evidence type="ECO:0000256" key="9">
    <source>
        <dbReference type="ARBA" id="ARBA00023141"/>
    </source>
</evidence>
<organism evidence="13 14">
    <name type="scientific">Clostridium amylolyticum</name>
    <dbReference type="NCBI Taxonomy" id="1121298"/>
    <lineage>
        <taxon>Bacteria</taxon>
        <taxon>Bacillati</taxon>
        <taxon>Bacillota</taxon>
        <taxon>Clostridia</taxon>
        <taxon>Eubacteriales</taxon>
        <taxon>Clostridiaceae</taxon>
        <taxon>Clostridium</taxon>
    </lineage>
</organism>
<keyword evidence="14" id="KW-1185">Reference proteome</keyword>
<dbReference type="OrthoDB" id="9771806at2"/>
<evidence type="ECO:0000256" key="6">
    <source>
        <dbReference type="ARBA" id="ARBA00022643"/>
    </source>
</evidence>
<dbReference type="NCBIfam" id="TIGR00033">
    <property type="entry name" value="aroC"/>
    <property type="match status" value="1"/>
</dbReference>
<dbReference type="InterPro" id="IPR000453">
    <property type="entry name" value="Chorismate_synth"/>
</dbReference>
<dbReference type="STRING" id="1121298.SAMN05444401_4031"/>
<keyword evidence="4 11" id="KW-0028">Amino-acid biosynthesis</keyword>
<comment type="pathway">
    <text evidence="1 11 12">Metabolic intermediate biosynthesis; chorismate biosynthesis; chorismate from D-erythrose 4-phosphate and phosphoenolpyruvate: step 7/7.</text>
</comment>
<evidence type="ECO:0000256" key="1">
    <source>
        <dbReference type="ARBA" id="ARBA00005044"/>
    </source>
</evidence>